<dbReference type="EMBL" id="MIYU01000006">
    <property type="protein sequence ID" value="OIR19053.1"/>
    <property type="molecule type" value="Genomic_DNA"/>
</dbReference>
<feature type="compositionally biased region" description="Basic residues" evidence="1">
    <location>
        <begin position="62"/>
        <end position="75"/>
    </location>
</feature>
<dbReference type="AlphaFoldDB" id="A0A1J5TRU6"/>
<sequence length="148" mass="17247">MRRKRTTFRFPIDSNFRADWEDFIKHAEGRRQTPSQLLQDVVLDYLDDEAHEKESVQRKKIVKSVIKRKGKKPPTAKKSSPPRPSSNTKPDKFLVLELLQDLDDGDGVEPDDLIFEAEDEGIYDPEGELRKLIRRGLVYLHEGRCRSK</sequence>
<evidence type="ECO:0000313" key="3">
    <source>
        <dbReference type="Proteomes" id="UP000183815"/>
    </source>
</evidence>
<accession>A0A1J5TRU6</accession>
<gene>
    <name evidence="2" type="ORF">BEU04_04390</name>
</gene>
<name>A0A1J5TRU6_9ARCH</name>
<evidence type="ECO:0000313" key="2">
    <source>
        <dbReference type="EMBL" id="OIR19053.1"/>
    </source>
</evidence>
<organism evidence="2 3">
    <name type="scientific">Marine Group III euryarchaeote CG-Bathy1</name>
    <dbReference type="NCBI Taxonomy" id="1889001"/>
    <lineage>
        <taxon>Archaea</taxon>
        <taxon>Methanobacteriati</taxon>
        <taxon>Thermoplasmatota</taxon>
        <taxon>Thermoplasmata</taxon>
        <taxon>Candidatus Thermoprofundales</taxon>
    </lineage>
</organism>
<comment type="caution">
    <text evidence="2">The sequence shown here is derived from an EMBL/GenBank/DDBJ whole genome shotgun (WGS) entry which is preliminary data.</text>
</comment>
<protein>
    <submittedName>
        <fullName evidence="2">Uncharacterized protein</fullName>
    </submittedName>
</protein>
<dbReference type="Proteomes" id="UP000183815">
    <property type="component" value="Unassembled WGS sequence"/>
</dbReference>
<feature type="region of interest" description="Disordered" evidence="1">
    <location>
        <begin position="62"/>
        <end position="91"/>
    </location>
</feature>
<reference evidence="2 3" key="1">
    <citation type="submission" date="2016-08" db="EMBL/GenBank/DDBJ databases">
        <title>New Insights into Marine Group III Euryarchaeota, from dark to light.</title>
        <authorList>
            <person name="Haro-Moreno J.M."/>
            <person name="Rodriguez-Valera F."/>
            <person name="Lopez-Garcia P."/>
            <person name="Moreira D."/>
            <person name="Martin-Cuadrado A.B."/>
        </authorList>
    </citation>
    <scope>NUCLEOTIDE SEQUENCE [LARGE SCALE GENOMIC DNA]</scope>
    <source>
        <strain evidence="2">CG-Bathy1</strain>
    </source>
</reference>
<evidence type="ECO:0000256" key="1">
    <source>
        <dbReference type="SAM" id="MobiDB-lite"/>
    </source>
</evidence>
<proteinExistence type="predicted"/>